<protein>
    <submittedName>
        <fullName evidence="1">Uncharacterized protein</fullName>
    </submittedName>
</protein>
<dbReference type="Proteomes" id="UP000505210">
    <property type="component" value="Chromosome"/>
</dbReference>
<name>A0A6M8BE05_9CYAN</name>
<dbReference type="EMBL" id="CP053661">
    <property type="protein sequence ID" value="QKD81413.1"/>
    <property type="molecule type" value="Genomic_DNA"/>
</dbReference>
<dbReference type="KEGG" id="theu:HPC62_03765"/>
<dbReference type="AlphaFoldDB" id="A0A6M8BE05"/>
<sequence length="80" mass="8934">MTPVRRSHGGFCLGDRPTPFPQGFSVLGLRLAKGRETGPWVDCEALFFCHDRSRGMQRTSTWTQNALKLLDKAGLAERTV</sequence>
<keyword evidence="2" id="KW-1185">Reference proteome</keyword>
<organism evidence="1 2">
    <name type="scientific">Thermoleptolyngbya sichuanensis A183</name>
    <dbReference type="NCBI Taxonomy" id="2737172"/>
    <lineage>
        <taxon>Bacteria</taxon>
        <taxon>Bacillati</taxon>
        <taxon>Cyanobacteriota</taxon>
        <taxon>Cyanophyceae</taxon>
        <taxon>Oculatellales</taxon>
        <taxon>Oculatellaceae</taxon>
        <taxon>Thermoleptolyngbya</taxon>
        <taxon>Thermoleptolyngbya sichuanensis</taxon>
    </lineage>
</organism>
<dbReference type="RefSeq" id="WP_172353810.1">
    <property type="nucleotide sequence ID" value="NZ_CP053661.1"/>
</dbReference>
<reference evidence="1 2" key="1">
    <citation type="submission" date="2020-05" db="EMBL/GenBank/DDBJ databases">
        <title>Complete genome sequence of of a novel Thermoleptolyngbya strain isolated from hot springs of Ganzi, Sichuan China.</title>
        <authorList>
            <person name="Tang J."/>
            <person name="Daroch M."/>
            <person name="Li L."/>
            <person name="Waleron K."/>
            <person name="Waleron M."/>
            <person name="Waleron M."/>
        </authorList>
    </citation>
    <scope>NUCLEOTIDE SEQUENCE [LARGE SCALE GENOMIC DNA]</scope>
    <source>
        <strain evidence="1 2">PKUAC-SCTA183</strain>
    </source>
</reference>
<proteinExistence type="predicted"/>
<accession>A0A6M8BE05</accession>
<gene>
    <name evidence="1" type="ORF">HPC62_03765</name>
</gene>
<evidence type="ECO:0000313" key="2">
    <source>
        <dbReference type="Proteomes" id="UP000505210"/>
    </source>
</evidence>
<evidence type="ECO:0000313" key="1">
    <source>
        <dbReference type="EMBL" id="QKD81413.1"/>
    </source>
</evidence>